<keyword evidence="1" id="KW-0812">Transmembrane</keyword>
<dbReference type="AlphaFoldDB" id="A0A382UKK8"/>
<dbReference type="EMBL" id="UINC01144896">
    <property type="protein sequence ID" value="SVD34702.1"/>
    <property type="molecule type" value="Genomic_DNA"/>
</dbReference>
<accession>A0A382UKK8</accession>
<proteinExistence type="predicted"/>
<dbReference type="Pfam" id="PF23357">
    <property type="entry name" value="DUF7088"/>
    <property type="match status" value="1"/>
</dbReference>
<evidence type="ECO:0000259" key="2">
    <source>
        <dbReference type="Pfam" id="PF23357"/>
    </source>
</evidence>
<reference evidence="3" key="1">
    <citation type="submission" date="2018-05" db="EMBL/GenBank/DDBJ databases">
        <authorList>
            <person name="Lanie J.A."/>
            <person name="Ng W.-L."/>
            <person name="Kazmierczak K.M."/>
            <person name="Andrzejewski T.M."/>
            <person name="Davidsen T.M."/>
            <person name="Wayne K.J."/>
            <person name="Tettelin H."/>
            <person name="Glass J.I."/>
            <person name="Rusch D."/>
            <person name="Podicherti R."/>
            <person name="Tsui H.-C.T."/>
            <person name="Winkler M.E."/>
        </authorList>
    </citation>
    <scope>NUCLEOTIDE SEQUENCE</scope>
</reference>
<dbReference type="InterPro" id="IPR055396">
    <property type="entry name" value="DUF7088"/>
</dbReference>
<organism evidence="3">
    <name type="scientific">marine metagenome</name>
    <dbReference type="NCBI Taxonomy" id="408172"/>
    <lineage>
        <taxon>unclassified sequences</taxon>
        <taxon>metagenomes</taxon>
        <taxon>ecological metagenomes</taxon>
    </lineage>
</organism>
<protein>
    <recommendedName>
        <fullName evidence="2">DUF7088 domain-containing protein</fullName>
    </recommendedName>
</protein>
<keyword evidence="1" id="KW-1133">Transmembrane helix</keyword>
<feature type="domain" description="DUF7088" evidence="2">
    <location>
        <begin position="38"/>
        <end position="138"/>
    </location>
</feature>
<sequence>VKKYLNPVSSVVSILCGFLVFSVFNNTFFHNVRLDLTENKLFTLAEGSREIVAALDEPIHLYFFFSEKASADLTSLRTYADRVASLLEEYALLSNGKIQLRRVNPEPFSEQEDQAAAFGLQAIPVSASGDELYFGLAGTNALDQVEIISFFQPDKEEFLEYEVSKMIYGLNTMGKSRVGLLSSLPVRSSVDPNTFQPSP</sequence>
<name>A0A382UKK8_9ZZZZ</name>
<evidence type="ECO:0000313" key="3">
    <source>
        <dbReference type="EMBL" id="SVD34702.1"/>
    </source>
</evidence>
<feature type="transmembrane region" description="Helical" evidence="1">
    <location>
        <begin position="6"/>
        <end position="24"/>
    </location>
</feature>
<keyword evidence="1" id="KW-0472">Membrane</keyword>
<gene>
    <name evidence="3" type="ORF">METZ01_LOCUS387556</name>
</gene>
<evidence type="ECO:0000256" key="1">
    <source>
        <dbReference type="SAM" id="Phobius"/>
    </source>
</evidence>
<feature type="non-terminal residue" evidence="3">
    <location>
        <position position="1"/>
    </location>
</feature>
<feature type="non-terminal residue" evidence="3">
    <location>
        <position position="199"/>
    </location>
</feature>